<keyword evidence="2" id="KW-1185">Reference proteome</keyword>
<sequence length="362" mass="41257">MVNKKKEDTWMVQRIHTNFPQNAVRVINQPNMYVALWLHKGGPVMGQAWNDSGVVQCAFAADHKVYKGPDVEGGNIQLLIYKGNHVTNNFYYEWLALSKWKLVRNGKREQLQYGMVAPIFWKEKAVLGNYYIAEHKATFAIGDHYFEVTDSKTLGNMLVLIRNLSGGPPGCSCEKCSESEEHASQRPLMVNDWGDFCCGNPWPVDKPIMKALDRPMNTPNGPQDQYVALWYRHGRPQMGRAWNDNGNINASFVDSNHEFTGKIIGSMQMLVKLPATAAGFEYIWLPYEQAVRYEDKDFAPVHMNYVAPCVIKTDNFELLGSVNMKKERAEVGFDGRVMVLDGPKIRHLMVLCRKDRDDTMTI</sequence>
<proteinExistence type="predicted"/>
<dbReference type="EMBL" id="CATQJL010000112">
    <property type="protein sequence ID" value="CAJ0593342.1"/>
    <property type="molecule type" value="Genomic_DNA"/>
</dbReference>
<reference evidence="1" key="1">
    <citation type="submission" date="2023-07" db="EMBL/GenBank/DDBJ databases">
        <authorList>
            <consortium name="CYATHOMIX"/>
        </authorList>
    </citation>
    <scope>NUCLEOTIDE SEQUENCE</scope>
    <source>
        <strain evidence="1">N/A</strain>
    </source>
</reference>
<dbReference type="AlphaFoldDB" id="A0AA36DUQ6"/>
<name>A0AA36DUQ6_CYLNA</name>
<organism evidence="1 2">
    <name type="scientific">Cylicocyclus nassatus</name>
    <name type="common">Nematode worm</name>
    <dbReference type="NCBI Taxonomy" id="53992"/>
    <lineage>
        <taxon>Eukaryota</taxon>
        <taxon>Metazoa</taxon>
        <taxon>Ecdysozoa</taxon>
        <taxon>Nematoda</taxon>
        <taxon>Chromadorea</taxon>
        <taxon>Rhabditida</taxon>
        <taxon>Rhabditina</taxon>
        <taxon>Rhabditomorpha</taxon>
        <taxon>Strongyloidea</taxon>
        <taxon>Strongylidae</taxon>
        <taxon>Cylicocyclus</taxon>
    </lineage>
</organism>
<comment type="caution">
    <text evidence="1">The sequence shown here is derived from an EMBL/GenBank/DDBJ whole genome shotgun (WGS) entry which is preliminary data.</text>
</comment>
<dbReference type="PANTHER" id="PTHR31578">
    <property type="entry name" value="PROTEIN CBG21223-RELATED"/>
    <property type="match status" value="1"/>
</dbReference>
<evidence type="ECO:0000313" key="1">
    <source>
        <dbReference type="EMBL" id="CAJ0593342.1"/>
    </source>
</evidence>
<accession>A0AA36DUQ6</accession>
<evidence type="ECO:0000313" key="2">
    <source>
        <dbReference type="Proteomes" id="UP001176961"/>
    </source>
</evidence>
<dbReference type="Pfam" id="PF12150">
    <property type="entry name" value="MFP2b"/>
    <property type="match status" value="2"/>
</dbReference>
<gene>
    <name evidence="1" type="ORF">CYNAS_LOCUS5325</name>
</gene>
<protein>
    <submittedName>
        <fullName evidence="1">Uncharacterized protein</fullName>
    </submittedName>
</protein>
<dbReference type="InterPro" id="IPR021010">
    <property type="entry name" value="Cytosolic_motility_protein"/>
</dbReference>
<dbReference type="SUPFAM" id="SSF141739">
    <property type="entry name" value="MFPT repeat-like"/>
    <property type="match status" value="2"/>
</dbReference>
<dbReference type="Proteomes" id="UP001176961">
    <property type="component" value="Unassembled WGS sequence"/>
</dbReference>
<dbReference type="PANTHER" id="PTHR31578:SF5">
    <property type="entry name" value="NEMATODE SPECIFIC PEPTIDE FAMILY"/>
    <property type="match status" value="1"/>
</dbReference>